<dbReference type="AlphaFoldDB" id="A0AB34WY35"/>
<dbReference type="EMBL" id="LSDN01000018">
    <property type="protein sequence ID" value="KXB80172.1"/>
    <property type="molecule type" value="Genomic_DNA"/>
</dbReference>
<name>A0AB34WY35_9ACTO</name>
<organism evidence="2 3">
    <name type="scientific">Varibaculum cambriense</name>
    <dbReference type="NCBI Taxonomy" id="184870"/>
    <lineage>
        <taxon>Bacteria</taxon>
        <taxon>Bacillati</taxon>
        <taxon>Actinomycetota</taxon>
        <taxon>Actinomycetes</taxon>
        <taxon>Actinomycetales</taxon>
        <taxon>Actinomycetaceae</taxon>
        <taxon>Varibaculum</taxon>
    </lineage>
</organism>
<dbReference type="InterPro" id="IPR047806">
    <property type="entry name" value="IHF_actinobact"/>
</dbReference>
<dbReference type="Proteomes" id="UP000070572">
    <property type="component" value="Unassembled WGS sequence"/>
</dbReference>
<gene>
    <name evidence="2" type="ORF">HMPREF1862_01396</name>
</gene>
<sequence>MKRLYKMALPSLTPEQRAQALEKAAQARKARAETKAKLKNRELTLSEVIKNAQDDPYLGKMKVQALLEALPRVGATTAAAVMEEIGIAKSRRIRGLGEHQRAELVRRFG</sequence>
<reference evidence="2 3" key="1">
    <citation type="submission" date="2016-01" db="EMBL/GenBank/DDBJ databases">
        <authorList>
            <person name="Mitreva M."/>
            <person name="Pepin K.H."/>
            <person name="Mihindukulasuriya K.A."/>
            <person name="Fulton R."/>
            <person name="Fronick C."/>
            <person name="O'Laughlin M."/>
            <person name="Miner T."/>
            <person name="Herter B."/>
            <person name="Rosa B.A."/>
            <person name="Cordes M."/>
            <person name="Tomlinson C."/>
            <person name="Wollam A."/>
            <person name="Palsikar V.B."/>
            <person name="Mardis E.R."/>
            <person name="Wilson R.K."/>
        </authorList>
    </citation>
    <scope>NUCLEOTIDE SEQUENCE [LARGE SCALE GENOMIC DNA]</scope>
    <source>
        <strain evidence="2 3">DNF00696</strain>
    </source>
</reference>
<accession>A0AB34WY35</accession>
<dbReference type="Gene3D" id="1.10.8.50">
    <property type="match status" value="1"/>
</dbReference>
<comment type="caution">
    <text evidence="2">The sequence shown here is derived from an EMBL/GenBank/DDBJ whole genome shotgun (WGS) entry which is preliminary data.</text>
</comment>
<evidence type="ECO:0000313" key="2">
    <source>
        <dbReference type="EMBL" id="KXB80172.1"/>
    </source>
</evidence>
<dbReference type="InterPro" id="IPR055201">
    <property type="entry name" value="IHF-like_H2TH"/>
</dbReference>
<dbReference type="Pfam" id="PF22525">
    <property type="entry name" value="H2TH_5"/>
    <property type="match status" value="1"/>
</dbReference>
<dbReference type="NCBIfam" id="NF041260">
    <property type="entry name" value="actino_IHF"/>
    <property type="match status" value="1"/>
</dbReference>
<proteinExistence type="predicted"/>
<evidence type="ECO:0000313" key="3">
    <source>
        <dbReference type="Proteomes" id="UP000070572"/>
    </source>
</evidence>
<evidence type="ECO:0000259" key="1">
    <source>
        <dbReference type="Pfam" id="PF22525"/>
    </source>
</evidence>
<protein>
    <submittedName>
        <fullName evidence="2">MIHF protein</fullName>
    </submittedName>
</protein>
<feature type="domain" description="Integration host factor-like helix-two turn-helix" evidence="1">
    <location>
        <begin position="38"/>
        <end position="108"/>
    </location>
</feature>